<gene>
    <name evidence="1" type="ORF">ERS672216_01708</name>
</gene>
<evidence type="ECO:0008006" key="3">
    <source>
        <dbReference type="Google" id="ProtNLM"/>
    </source>
</evidence>
<dbReference type="RefSeq" id="WP_075540510.1">
    <property type="nucleotide sequence ID" value="NZ_CP053844.1"/>
</dbReference>
<sequence>MIVAFRFFYTNKNSFLAYFLDYYAKKSTLKYTINKNDDEITLFIEGSEEELLKFSDEYMNLVPNSVFLAKSSVEVVKETLKTNLQIPQTKFANITPAVIKNYISKAEILPNEYDIISEISVLKDGEFIGITSENFDELVEFCFLNLLHNQTLNLKNKNGYFILKSGFDFKYCDFVMPTSLPALPKAFIADEKSLIALASFEKPVINLKTSAIFRQNHKEAPLFFDVKAASDFFTFALFDRLSKEELFFVSVKIEKSDFLPLKISVSENNFIVINHGEFISQSEAKFLEEKEFSNFALFGLICNEFSIIEQKNVNIFFDRSLSDSIKVYDKNSAVELLKLPKFSSFEELKDEILSDEVGRTLFENFQKEFGFPTGDIKSSSFYSLFDIVSQILFGKNAKYLLDNAKDFLGTKGPRLDFLLKDTNEFDLAKFVRSGMSYKLAGVSDKIISYGYIESLVYFISDFLDDLKDDANIDNVIFTGTLFEEKDILNLMEKIISKQLNAKFSNYLGLEAR</sequence>
<dbReference type="AlphaFoldDB" id="A0A128ELA3"/>
<evidence type="ECO:0000313" key="1">
    <source>
        <dbReference type="EMBL" id="CZE49023.1"/>
    </source>
</evidence>
<accession>A0A128ELA3</accession>
<organism evidence="1 2">
    <name type="scientific">Campylobacter geochelonis</name>
    <dbReference type="NCBI Taxonomy" id="1780362"/>
    <lineage>
        <taxon>Bacteria</taxon>
        <taxon>Pseudomonadati</taxon>
        <taxon>Campylobacterota</taxon>
        <taxon>Epsilonproteobacteria</taxon>
        <taxon>Campylobacterales</taxon>
        <taxon>Campylobacteraceae</taxon>
        <taxon>Campylobacter</taxon>
    </lineage>
</organism>
<proteinExistence type="predicted"/>
<protein>
    <recommendedName>
        <fullName evidence="3">Protein hydE</fullName>
    </recommendedName>
</protein>
<keyword evidence="2" id="KW-1185">Reference proteome</keyword>
<evidence type="ECO:0000313" key="2">
    <source>
        <dbReference type="Proteomes" id="UP000069632"/>
    </source>
</evidence>
<dbReference type="EMBL" id="FIZP01000013">
    <property type="protein sequence ID" value="CZE49023.1"/>
    <property type="molecule type" value="Genomic_DNA"/>
</dbReference>
<name>A0A128ELA3_9BACT</name>
<dbReference type="Proteomes" id="UP000069632">
    <property type="component" value="Unassembled WGS sequence"/>
</dbReference>
<dbReference type="OrthoDB" id="5318537at2"/>
<reference evidence="1 2" key="1">
    <citation type="submission" date="2016-02" db="EMBL/GenBank/DDBJ databases">
        <authorList>
            <consortium name="Pathogen Informatics"/>
        </authorList>
    </citation>
    <scope>NUCLEOTIDE SEQUENCE [LARGE SCALE GENOMIC DNA]</scope>
    <source>
        <strain evidence="1 2">RC20</strain>
    </source>
</reference>